<dbReference type="SMART" id="SM00369">
    <property type="entry name" value="LRR_TYP"/>
    <property type="match status" value="4"/>
</dbReference>
<dbReference type="EMBL" id="NJHN03000054">
    <property type="protein sequence ID" value="KAH9419921.1"/>
    <property type="molecule type" value="Genomic_DNA"/>
</dbReference>
<sequence>MATPKKSSNHHSNQDERVEWGLLLKQKPREIVLSGDRISKQIEEENGLNEILFKLKSLNFLEITNTSSLTSIQAKISNLDNLTNLVLQGNKLSSIPAEIGQLTKLKCLNLSRNMIETLPDELFENLVNLQTLNLEQNQLKSLPEMSKLSSLISFKCGSNQLKEFPGSLCSKIRKNKELSAQSSIPIYEGGAVHLAELDASHNQIDELPYTIERLVALKVLDLSFNQITMIPAELANCPKLKDAQLKENPIKDRRLYKLIEQCPTKKVLDYLRTNASPAKKSGKNDKEDEDDDDEKKDNFNDSDEKRKPEYFIRIHQNQQDKFFVFVSKSIINQRKIVACIIHQLDLSNSKVLKKILAIQTKLHQYVCDNRQKATIATHDLAKLLPLPPTYASKTNDAKTLQSEAEQLPPPQRAVYFDGRVPTKIRLVPLGRPNEMTAMELYRLLNDEADQYRKEKKRSTISGIHKYIHLLKGKQLYPVLLDYRDNVLSLPPLTNSDYSKIGPNTKSMFIEVTGESIPTCRTVMNELIHSFLVANIMDDDGETIPLFANNEMIIEPVICELTDIASTQNELLVKYPAKIDLQFEDVQIINE</sequence>
<reference evidence="4 5" key="2">
    <citation type="journal article" date="2022" name="Mol. Biol. Evol.">
        <title>Comparative Genomics Reveals Insights into the Divergent Evolution of Astigmatic Mites and Household Pest Adaptations.</title>
        <authorList>
            <person name="Xiong Q."/>
            <person name="Wan A.T."/>
            <person name="Liu X."/>
            <person name="Fung C.S."/>
            <person name="Xiao X."/>
            <person name="Malainual N."/>
            <person name="Hou J."/>
            <person name="Wang L."/>
            <person name="Wang M."/>
            <person name="Yang K.Y."/>
            <person name="Cui Y."/>
            <person name="Leung E.L."/>
            <person name="Nong W."/>
            <person name="Shin S.K."/>
            <person name="Au S.W."/>
            <person name="Jeong K.Y."/>
            <person name="Chew F.T."/>
            <person name="Hui J.H."/>
            <person name="Leung T.F."/>
            <person name="Tungtrongchitr A."/>
            <person name="Zhong N."/>
            <person name="Liu Z."/>
            <person name="Tsui S.K."/>
        </authorList>
    </citation>
    <scope>NUCLEOTIDE SEQUENCE [LARGE SCALE GENOMIC DNA]</scope>
    <source>
        <strain evidence="4">Derp</strain>
    </source>
</reference>
<feature type="region of interest" description="Disordered" evidence="3">
    <location>
        <begin position="276"/>
        <end position="303"/>
    </location>
</feature>
<keyword evidence="1" id="KW-0433">Leucine-rich repeat</keyword>
<dbReference type="Gene3D" id="3.50.40.10">
    <property type="entry name" value="Phenylalanyl-trna Synthetase, Chain B, domain 3"/>
    <property type="match status" value="1"/>
</dbReference>
<dbReference type="SUPFAM" id="SSF52058">
    <property type="entry name" value="L domain-like"/>
    <property type="match status" value="1"/>
</dbReference>
<dbReference type="InterPro" id="IPR050216">
    <property type="entry name" value="LRR_domain-containing"/>
</dbReference>
<dbReference type="PANTHER" id="PTHR48051:SF1">
    <property type="entry name" value="RAS SUPPRESSOR PROTEIN 1"/>
    <property type="match status" value="1"/>
</dbReference>
<gene>
    <name evidence="4" type="primary">LRRC47</name>
    <name evidence="4" type="ORF">DERP_001754</name>
</gene>
<protein>
    <submittedName>
        <fullName evidence="4">B3/4 domain</fullName>
    </submittedName>
</protein>
<dbReference type="Gene3D" id="3.80.10.10">
    <property type="entry name" value="Ribonuclease Inhibitor"/>
    <property type="match status" value="2"/>
</dbReference>
<dbReference type="InterPro" id="IPR020825">
    <property type="entry name" value="Phe-tRNA_synthase-like_B3/B4"/>
</dbReference>
<dbReference type="Pfam" id="PF00560">
    <property type="entry name" value="LRR_1"/>
    <property type="match status" value="1"/>
</dbReference>
<evidence type="ECO:0000256" key="2">
    <source>
        <dbReference type="ARBA" id="ARBA00022737"/>
    </source>
</evidence>
<evidence type="ECO:0000313" key="5">
    <source>
        <dbReference type="Proteomes" id="UP000887458"/>
    </source>
</evidence>
<dbReference type="PROSITE" id="PS51450">
    <property type="entry name" value="LRR"/>
    <property type="match status" value="4"/>
</dbReference>
<accession>A0ABQ8JC38</accession>
<dbReference type="PANTHER" id="PTHR48051">
    <property type="match status" value="1"/>
</dbReference>
<comment type="caution">
    <text evidence="4">The sequence shown here is derived from an EMBL/GenBank/DDBJ whole genome shotgun (WGS) entry which is preliminary data.</text>
</comment>
<dbReference type="InterPro" id="IPR003591">
    <property type="entry name" value="Leu-rich_rpt_typical-subtyp"/>
</dbReference>
<keyword evidence="5" id="KW-1185">Reference proteome</keyword>
<evidence type="ECO:0000256" key="3">
    <source>
        <dbReference type="SAM" id="MobiDB-lite"/>
    </source>
</evidence>
<dbReference type="SMART" id="SM00364">
    <property type="entry name" value="LRR_BAC"/>
    <property type="match status" value="5"/>
</dbReference>
<dbReference type="Pfam" id="PF13855">
    <property type="entry name" value="LRR_8"/>
    <property type="match status" value="1"/>
</dbReference>
<reference evidence="4 5" key="1">
    <citation type="journal article" date="2018" name="J. Allergy Clin. Immunol.">
        <title>High-quality assembly of Dermatophagoides pteronyssinus genome and transcriptome reveals a wide range of novel allergens.</title>
        <authorList>
            <person name="Liu X.Y."/>
            <person name="Yang K.Y."/>
            <person name="Wang M.Q."/>
            <person name="Kwok J.S."/>
            <person name="Zeng X."/>
            <person name="Yang Z."/>
            <person name="Xiao X.J."/>
            <person name="Lau C.P."/>
            <person name="Li Y."/>
            <person name="Huang Z.M."/>
            <person name="Ba J.G."/>
            <person name="Yim A.K."/>
            <person name="Ouyang C.Y."/>
            <person name="Ngai S.M."/>
            <person name="Chan T.F."/>
            <person name="Leung E.L."/>
            <person name="Liu L."/>
            <person name="Liu Z.G."/>
            <person name="Tsui S.K."/>
        </authorList>
    </citation>
    <scope>NUCLEOTIDE SEQUENCE [LARGE SCALE GENOMIC DNA]</scope>
    <source>
        <strain evidence="4">Derp</strain>
    </source>
</reference>
<dbReference type="Proteomes" id="UP000887458">
    <property type="component" value="Unassembled WGS sequence"/>
</dbReference>
<evidence type="ECO:0000256" key="1">
    <source>
        <dbReference type="ARBA" id="ARBA00022614"/>
    </source>
</evidence>
<name>A0ABQ8JC38_DERPT</name>
<dbReference type="InterPro" id="IPR032675">
    <property type="entry name" value="LRR_dom_sf"/>
</dbReference>
<proteinExistence type="predicted"/>
<dbReference type="InterPro" id="IPR001611">
    <property type="entry name" value="Leu-rich_rpt"/>
</dbReference>
<evidence type="ECO:0000313" key="4">
    <source>
        <dbReference type="EMBL" id="KAH9419921.1"/>
    </source>
</evidence>
<organism evidence="4 5">
    <name type="scientific">Dermatophagoides pteronyssinus</name>
    <name type="common">European house dust mite</name>
    <dbReference type="NCBI Taxonomy" id="6956"/>
    <lineage>
        <taxon>Eukaryota</taxon>
        <taxon>Metazoa</taxon>
        <taxon>Ecdysozoa</taxon>
        <taxon>Arthropoda</taxon>
        <taxon>Chelicerata</taxon>
        <taxon>Arachnida</taxon>
        <taxon>Acari</taxon>
        <taxon>Acariformes</taxon>
        <taxon>Sarcoptiformes</taxon>
        <taxon>Astigmata</taxon>
        <taxon>Psoroptidia</taxon>
        <taxon>Analgoidea</taxon>
        <taxon>Pyroglyphidae</taxon>
        <taxon>Dermatophagoidinae</taxon>
        <taxon>Dermatophagoides</taxon>
    </lineage>
</organism>
<keyword evidence="2" id="KW-0677">Repeat</keyword>